<evidence type="ECO:0000259" key="4">
    <source>
        <dbReference type="Pfam" id="PF01494"/>
    </source>
</evidence>
<keyword evidence="3" id="KW-0274">FAD</keyword>
<dbReference type="RefSeq" id="WP_077808460.1">
    <property type="nucleotide sequence ID" value="NZ_CP014691.1"/>
</dbReference>
<keyword evidence="2" id="KW-0285">Flavoprotein</keyword>
<dbReference type="STRING" id="320497.A0U93_10060"/>
<name>A0A1U9KUB3_9PROT</name>
<dbReference type="OrthoDB" id="9791689at2"/>
<organism evidence="5 6">
    <name type="scientific">Neoasaia chiangmaiensis</name>
    <dbReference type="NCBI Taxonomy" id="320497"/>
    <lineage>
        <taxon>Bacteria</taxon>
        <taxon>Pseudomonadati</taxon>
        <taxon>Pseudomonadota</taxon>
        <taxon>Alphaproteobacteria</taxon>
        <taxon>Acetobacterales</taxon>
        <taxon>Acetobacteraceae</taxon>
        <taxon>Neoasaia</taxon>
    </lineage>
</organism>
<evidence type="ECO:0000256" key="2">
    <source>
        <dbReference type="ARBA" id="ARBA00022630"/>
    </source>
</evidence>
<evidence type="ECO:0000256" key="3">
    <source>
        <dbReference type="ARBA" id="ARBA00022827"/>
    </source>
</evidence>
<dbReference type="EMBL" id="CP014691">
    <property type="protein sequence ID" value="AQS89436.1"/>
    <property type="molecule type" value="Genomic_DNA"/>
</dbReference>
<dbReference type="Gene3D" id="3.30.70.2450">
    <property type="match status" value="1"/>
</dbReference>
<dbReference type="PANTHER" id="PTHR43004">
    <property type="entry name" value="TRK SYSTEM POTASSIUM UPTAKE PROTEIN"/>
    <property type="match status" value="1"/>
</dbReference>
<keyword evidence="5" id="KW-0560">Oxidoreductase</keyword>
<comment type="cofactor">
    <cofactor evidence="1">
        <name>FAD</name>
        <dbReference type="ChEBI" id="CHEBI:57692"/>
    </cofactor>
</comment>
<dbReference type="AlphaFoldDB" id="A0A1U9KUB3"/>
<dbReference type="Gene3D" id="3.50.50.60">
    <property type="entry name" value="FAD/NAD(P)-binding domain"/>
    <property type="match status" value="1"/>
</dbReference>
<dbReference type="KEGG" id="nch:A0U93_10060"/>
<accession>A0A1U9KUB3</accession>
<dbReference type="Pfam" id="PF21274">
    <property type="entry name" value="Rng_hyd_C"/>
    <property type="match status" value="1"/>
</dbReference>
<sequence>MAVDIVVVGAGPVGLLTAIELTLGGASVLVLERLVTPSRNIKALGIGPLAVEALQRRGMAAAIDAEEERNASAINRFLRQDRGESRMAKFSGHFAFLPIRREVQREPQRRMRAVDQQGLEAILSDRARALGIEVRRGCAVTGYEDRADSVAVTWTSSAGACAIRCAYLVGCDGGRSTVRKLAGFGFPGTPPTLTMYQAIVDLDTPSALPSGWHRTSEGVFAHGPFPRRLFMLDFSGPPQDRQAPVTREEIEAVLRRISGTDIRVRAMEVGNRWADNTRLAETYRKGRVLLAGDAAHVHAPFGGQGLSLGLVDAANLGWKLAAVVRGDRPESLLDTYTAERRPVAEAVLANTLAQVAIMRPDPQSGAMRDIMAKLMQIDDIGSLMGEMMNGLATRYDLNTAQGEVGRLIGDRPVREAGPGGTLYDIMREGRAVLLDASREGMASRLAAPWERRVIRLPDQAGPSMLIRPDGCVAWAASDDGTGGLVDALHRWFGAPGMRVSD</sequence>
<evidence type="ECO:0000313" key="5">
    <source>
        <dbReference type="EMBL" id="AQS89436.1"/>
    </source>
</evidence>
<evidence type="ECO:0000256" key="1">
    <source>
        <dbReference type="ARBA" id="ARBA00001974"/>
    </source>
</evidence>
<feature type="domain" description="FAD-binding" evidence="4">
    <location>
        <begin position="3"/>
        <end position="350"/>
    </location>
</feature>
<dbReference type="InterPro" id="IPR002938">
    <property type="entry name" value="FAD-bd"/>
</dbReference>
<dbReference type="Proteomes" id="UP000188604">
    <property type="component" value="Chromosome"/>
</dbReference>
<keyword evidence="5" id="KW-0503">Monooxygenase</keyword>
<reference evidence="5 6" key="1">
    <citation type="submission" date="2016-03" db="EMBL/GenBank/DDBJ databases">
        <title>Acetic acid bacteria sequencing.</title>
        <authorList>
            <person name="Brandt J."/>
            <person name="Jakob F."/>
            <person name="Vogel R.F."/>
        </authorList>
    </citation>
    <scope>NUCLEOTIDE SEQUENCE [LARGE SCALE GENOMIC DNA]</scope>
    <source>
        <strain evidence="5 6">NBRC 101099</strain>
    </source>
</reference>
<proteinExistence type="predicted"/>
<dbReference type="Pfam" id="PF01494">
    <property type="entry name" value="FAD_binding_3"/>
    <property type="match status" value="1"/>
</dbReference>
<dbReference type="GO" id="GO:0016709">
    <property type="term" value="F:oxidoreductase activity, acting on paired donors, with incorporation or reduction of molecular oxygen, NAD(P)H as one donor, and incorporation of one atom of oxygen"/>
    <property type="evidence" value="ECO:0007669"/>
    <property type="project" value="UniProtKB-ARBA"/>
</dbReference>
<dbReference type="PRINTS" id="PR00420">
    <property type="entry name" value="RNGMNOXGNASE"/>
</dbReference>
<dbReference type="InterPro" id="IPR050641">
    <property type="entry name" value="RIFMO-like"/>
</dbReference>
<gene>
    <name evidence="5" type="ORF">A0U93_10060</name>
</gene>
<evidence type="ECO:0000313" key="6">
    <source>
        <dbReference type="Proteomes" id="UP000188604"/>
    </source>
</evidence>
<dbReference type="GO" id="GO:0071949">
    <property type="term" value="F:FAD binding"/>
    <property type="evidence" value="ECO:0007669"/>
    <property type="project" value="InterPro"/>
</dbReference>
<dbReference type="Gene3D" id="3.40.30.120">
    <property type="match status" value="1"/>
</dbReference>
<protein>
    <submittedName>
        <fullName evidence="5">FAD-binding monooxygenase</fullName>
    </submittedName>
</protein>
<dbReference type="InterPro" id="IPR036188">
    <property type="entry name" value="FAD/NAD-bd_sf"/>
</dbReference>
<dbReference type="PANTHER" id="PTHR43004:SF19">
    <property type="entry name" value="BINDING MONOOXYGENASE, PUTATIVE (JCVI)-RELATED"/>
    <property type="match status" value="1"/>
</dbReference>
<dbReference type="SUPFAM" id="SSF51905">
    <property type="entry name" value="FAD/NAD(P)-binding domain"/>
    <property type="match status" value="1"/>
</dbReference>
<keyword evidence="6" id="KW-1185">Reference proteome</keyword>